<keyword evidence="2" id="KW-1185">Reference proteome</keyword>
<reference evidence="1 2" key="1">
    <citation type="submission" date="2021-06" db="EMBL/GenBank/DDBJ databases">
        <authorList>
            <person name="Criscuolo A."/>
        </authorList>
    </citation>
    <scope>NUCLEOTIDE SEQUENCE [LARGE SCALE GENOMIC DNA]</scope>
    <source>
        <strain evidence="2">CIP 111802</strain>
    </source>
</reference>
<name>A0ABM8VR63_9BACL</name>
<gene>
    <name evidence="1" type="ORF">PAECIP111802_05970</name>
</gene>
<proteinExistence type="predicted"/>
<comment type="caution">
    <text evidence="1">The sequence shown here is derived from an EMBL/GenBank/DDBJ whole genome shotgun (WGS) entry which is preliminary data.</text>
</comment>
<protein>
    <submittedName>
        <fullName evidence="1">Uncharacterized protein</fullName>
    </submittedName>
</protein>
<dbReference type="Proteomes" id="UP000730618">
    <property type="component" value="Unassembled WGS sequence"/>
</dbReference>
<evidence type="ECO:0000313" key="2">
    <source>
        <dbReference type="Proteomes" id="UP000730618"/>
    </source>
</evidence>
<dbReference type="EMBL" id="CAJVCE010000024">
    <property type="protein sequence ID" value="CAG7654998.1"/>
    <property type="molecule type" value="Genomic_DNA"/>
</dbReference>
<organism evidence="1 2">
    <name type="scientific">Paenibacillus allorhizosphaerae</name>
    <dbReference type="NCBI Taxonomy" id="2849866"/>
    <lineage>
        <taxon>Bacteria</taxon>
        <taxon>Bacillati</taxon>
        <taxon>Bacillota</taxon>
        <taxon>Bacilli</taxon>
        <taxon>Bacillales</taxon>
        <taxon>Paenibacillaceae</taxon>
        <taxon>Paenibacillus</taxon>
    </lineage>
</organism>
<evidence type="ECO:0000313" key="1">
    <source>
        <dbReference type="EMBL" id="CAG7654998.1"/>
    </source>
</evidence>
<sequence length="91" mass="10552">MKGERVTNVEEDCWWYAFSVLFVEKKENLPYGIRGGLSLWRAAFHFFGMMGCHVFSQTDPPAHEPILFFPTRKPHAERHASDPGFVHDVED</sequence>
<accession>A0ABM8VR63</accession>